<organism evidence="2 3">
    <name type="scientific">Aureimonas flava</name>
    <dbReference type="NCBI Taxonomy" id="2320271"/>
    <lineage>
        <taxon>Bacteria</taxon>
        <taxon>Pseudomonadati</taxon>
        <taxon>Pseudomonadota</taxon>
        <taxon>Alphaproteobacteria</taxon>
        <taxon>Hyphomicrobiales</taxon>
        <taxon>Aurantimonadaceae</taxon>
        <taxon>Aureimonas</taxon>
    </lineage>
</organism>
<dbReference type="OrthoDB" id="7365191at2"/>
<dbReference type="Proteomes" id="UP000265750">
    <property type="component" value="Unassembled WGS sequence"/>
</dbReference>
<dbReference type="AlphaFoldDB" id="A0A3A1WFJ5"/>
<keyword evidence="3" id="KW-1185">Reference proteome</keyword>
<reference evidence="3" key="1">
    <citation type="submission" date="2018-09" db="EMBL/GenBank/DDBJ databases">
        <authorList>
            <person name="Tuo L."/>
        </authorList>
    </citation>
    <scope>NUCLEOTIDE SEQUENCE [LARGE SCALE GENOMIC DNA]</scope>
    <source>
        <strain evidence="3">M2BS4Y-1</strain>
    </source>
</reference>
<feature type="region of interest" description="Disordered" evidence="1">
    <location>
        <begin position="46"/>
        <end position="72"/>
    </location>
</feature>
<dbReference type="RefSeq" id="WP_119541088.1">
    <property type="nucleotide sequence ID" value="NZ_QYRN01000009.1"/>
</dbReference>
<feature type="compositionally biased region" description="Basic and acidic residues" evidence="1">
    <location>
        <begin position="48"/>
        <end position="72"/>
    </location>
</feature>
<evidence type="ECO:0000313" key="3">
    <source>
        <dbReference type="Proteomes" id="UP000265750"/>
    </source>
</evidence>
<protein>
    <submittedName>
        <fullName evidence="2">Uncharacterized protein</fullName>
    </submittedName>
</protein>
<dbReference type="EMBL" id="QYRN01000009">
    <property type="protein sequence ID" value="RIX98696.1"/>
    <property type="molecule type" value="Genomic_DNA"/>
</dbReference>
<evidence type="ECO:0000256" key="1">
    <source>
        <dbReference type="SAM" id="MobiDB-lite"/>
    </source>
</evidence>
<sequence length="72" mass="8357">MFGYQGGESGETVARKRGYMAEARQRWPFLTRFDVTTIHNEQQLATMVRDRSGRSKADADEEVHTWMEGKTF</sequence>
<evidence type="ECO:0000313" key="2">
    <source>
        <dbReference type="EMBL" id="RIX98696.1"/>
    </source>
</evidence>
<comment type="caution">
    <text evidence="2">The sequence shown here is derived from an EMBL/GenBank/DDBJ whole genome shotgun (WGS) entry which is preliminary data.</text>
</comment>
<gene>
    <name evidence="2" type="ORF">D3218_16015</name>
</gene>
<accession>A0A3A1WFJ5</accession>
<proteinExistence type="predicted"/>
<name>A0A3A1WFJ5_9HYPH</name>